<dbReference type="OrthoDB" id="2121828at2759"/>
<dbReference type="Pfam" id="PF07732">
    <property type="entry name" value="Cu-oxidase_3"/>
    <property type="match status" value="1"/>
</dbReference>
<dbReference type="Pfam" id="PF07731">
    <property type="entry name" value="Cu-oxidase_2"/>
    <property type="match status" value="1"/>
</dbReference>
<dbReference type="InterPro" id="IPR008972">
    <property type="entry name" value="Cupredoxin"/>
</dbReference>
<evidence type="ECO:0000313" key="13">
    <source>
        <dbReference type="Proteomes" id="UP000005222"/>
    </source>
</evidence>
<evidence type="ECO:0000256" key="8">
    <source>
        <dbReference type="SAM" id="SignalP"/>
    </source>
</evidence>
<dbReference type="GO" id="GO:0006826">
    <property type="term" value="P:iron ion transport"/>
    <property type="evidence" value="ECO:0007669"/>
    <property type="project" value="UniProtKB-KW"/>
</dbReference>
<evidence type="ECO:0000313" key="12">
    <source>
        <dbReference type="EMBL" id="CCE86793.1"/>
    </source>
</evidence>
<dbReference type="HOGENOM" id="CLU_006504_5_1_1"/>
<dbReference type="SUPFAM" id="SSF49503">
    <property type="entry name" value="Cupredoxins"/>
    <property type="match status" value="3"/>
</dbReference>
<evidence type="ECO:0000256" key="6">
    <source>
        <dbReference type="ARBA" id="ARBA00023008"/>
    </source>
</evidence>
<dbReference type="Gene3D" id="2.60.40.420">
    <property type="entry name" value="Cupredoxins - blue copper proteins"/>
    <property type="match status" value="3"/>
</dbReference>
<evidence type="ECO:0000256" key="1">
    <source>
        <dbReference type="ARBA" id="ARBA00010609"/>
    </source>
</evidence>
<evidence type="ECO:0000256" key="4">
    <source>
        <dbReference type="ARBA" id="ARBA00022729"/>
    </source>
</evidence>
<dbReference type="PROSITE" id="PS00079">
    <property type="entry name" value="MULTICOPPER_OXIDASE1"/>
    <property type="match status" value="1"/>
</dbReference>
<keyword evidence="3" id="KW-0479">Metal-binding</keyword>
<name>G8Y1U0_PICSO</name>
<keyword evidence="13" id="KW-1185">Reference proteome</keyword>
<evidence type="ECO:0000256" key="3">
    <source>
        <dbReference type="ARBA" id="ARBA00022723"/>
    </source>
</evidence>
<dbReference type="InterPro" id="IPR001117">
    <property type="entry name" value="Cu-oxidase_2nd"/>
</dbReference>
<dbReference type="InterPro" id="IPR045087">
    <property type="entry name" value="Cu-oxidase_fam"/>
</dbReference>
<feature type="signal peptide" evidence="8">
    <location>
        <begin position="1"/>
        <end position="28"/>
    </location>
</feature>
<dbReference type="InterPro" id="IPR011707">
    <property type="entry name" value="Cu-oxidase-like_N"/>
</dbReference>
<keyword evidence="5" id="KW-0560">Oxidoreductase</keyword>
<keyword evidence="2" id="KW-0408">Iron</keyword>
<evidence type="ECO:0000259" key="9">
    <source>
        <dbReference type="Pfam" id="PF00394"/>
    </source>
</evidence>
<reference evidence="12 13" key="1">
    <citation type="journal article" date="2012" name="G3 (Bethesda)">
        <title>Pichia sorbitophila, an interspecies yeast hybrid reveals early steps of genome resolution following polyploidization.</title>
        <authorList>
            <person name="Leh Louis V."/>
            <person name="Despons L."/>
            <person name="Friedrich A."/>
            <person name="Martin T."/>
            <person name="Durrens P."/>
            <person name="Casaregola S."/>
            <person name="Neuveglise C."/>
            <person name="Fairhead C."/>
            <person name="Marck C."/>
            <person name="Cruz J.A."/>
            <person name="Straub M.L."/>
            <person name="Kugler V."/>
            <person name="Sacerdot C."/>
            <person name="Uzunov Z."/>
            <person name="Thierry A."/>
            <person name="Weiss S."/>
            <person name="Bleykasten C."/>
            <person name="De Montigny J."/>
            <person name="Jacques N."/>
            <person name="Jung P."/>
            <person name="Lemaire M."/>
            <person name="Mallet S."/>
            <person name="Morel G."/>
            <person name="Richard G.F."/>
            <person name="Sarkar A."/>
            <person name="Savel G."/>
            <person name="Schacherer J."/>
            <person name="Seret M.L."/>
            <person name="Talla E."/>
            <person name="Samson G."/>
            <person name="Jubin C."/>
            <person name="Poulain J."/>
            <person name="Vacherie B."/>
            <person name="Barbe V."/>
            <person name="Pelletier E."/>
            <person name="Sherman D.J."/>
            <person name="Westhof E."/>
            <person name="Weissenbach J."/>
            <person name="Baret P.V."/>
            <person name="Wincker P."/>
            <person name="Gaillardin C."/>
            <person name="Dujon B."/>
            <person name="Souciet J.L."/>
        </authorList>
    </citation>
    <scope>NUCLEOTIDE SEQUENCE [LARGE SCALE GENOMIC DNA]</scope>
    <source>
        <strain evidence="13">ATCC MYA-4447 / BCRC 22081 / CBS 7064 / NBRC 10061 / NRRL Y-12695</strain>
    </source>
</reference>
<dbReference type="GO" id="GO:0016491">
    <property type="term" value="F:oxidoreductase activity"/>
    <property type="evidence" value="ECO:0007669"/>
    <property type="project" value="UniProtKB-KW"/>
</dbReference>
<dbReference type="Pfam" id="PF00394">
    <property type="entry name" value="Cu-oxidase"/>
    <property type="match status" value="1"/>
</dbReference>
<proteinExistence type="inferred from homology"/>
<dbReference type="OMA" id="RNPPYRD"/>
<dbReference type="Proteomes" id="UP000005222">
    <property type="component" value="Chromosome N"/>
</dbReference>
<dbReference type="PANTHER" id="PTHR11709:SF488">
    <property type="entry name" value="LACCASE-RELATED"/>
    <property type="match status" value="1"/>
</dbReference>
<dbReference type="CDD" id="cd13850">
    <property type="entry name" value="CuRO_1_Abr2_like"/>
    <property type="match status" value="1"/>
</dbReference>
<dbReference type="STRING" id="559304.G8Y1U0"/>
<dbReference type="GO" id="GO:0005507">
    <property type="term" value="F:copper ion binding"/>
    <property type="evidence" value="ECO:0007669"/>
    <property type="project" value="InterPro"/>
</dbReference>
<accession>G8Y1U0</accession>
<feature type="chain" id="PRO_5003518752" evidence="8">
    <location>
        <begin position="29"/>
        <end position="631"/>
    </location>
</feature>
<comment type="similarity">
    <text evidence="1">Belongs to the multicopper oxidase family.</text>
</comment>
<feature type="domain" description="Plastocyanin-like" evidence="9">
    <location>
        <begin position="182"/>
        <end position="349"/>
    </location>
</feature>
<dbReference type="InterPro" id="IPR033138">
    <property type="entry name" value="Cu_oxidase_CS"/>
</dbReference>
<gene>
    <name evidence="12" type="primary">Piso0_005306</name>
    <name evidence="12" type="ORF">GNLVRS01_PISO0N12245g</name>
</gene>
<keyword evidence="7" id="KW-0325">Glycoprotein</keyword>
<dbReference type="InterPro" id="IPR002355">
    <property type="entry name" value="Cu_oxidase_Cu_BS"/>
</dbReference>
<sequence length="631" mass="71191">MRSFVCSPMPIFFLFVVHILGAISVATASKGIRCFHLELTHALTYPDGVPKSTFLINGTSPGPLIEADEGDWINVTVVNKLPVPTSIHFHGIMQRGTPFSDGVPGVTQLPVKSGEVYSYVFQVEGQYGFSWYHAHYRGYSSDGLYGPVYIRPKKERKRPYRLVTNDSVELQTLYELEKSPATLISNDHFKYTMDELMARMENYGIEPMCLQSVLINGYGRIYCHNETTFQQLRRKKPPMIIDSMGCFRAHDNKGYDHLSIDHDALETPGYSKQCQETFSKNYIHYTNGSEWQYINVLNAGGQFTKAFSIDAHDLIVIAIDGIFVDPVRVQQLMIPVGSRVTILVETKHDRYRPGQDVFAIRFAVALNPQYIEGIGYLKYGSESSNATQDGLNEEALQETSSMRFQELDGTLRDPSFRSLWPHETKPLEESCKLKYKNANKTFSFFLNRTGPVHFSMFENGTRLSTHFENVEPLLNRLGDEKADHLNDVNGLIRSINHNEVVDLIINNYKSYSHPVHLHGHLFHLVSFSPTENFPFTSVQEAVDANYPNVNLTTPPYFDVAFVPPGGHAVLRFVADNPGMWLLHCHNLGHLIGGMGAILLESPDLIQILTSNGPLGAAENTSFLNRRIRKST</sequence>
<feature type="domain" description="Plastocyanin-like" evidence="10">
    <location>
        <begin position="488"/>
        <end position="602"/>
    </location>
</feature>
<dbReference type="eggNOG" id="KOG1263">
    <property type="taxonomic scope" value="Eukaryota"/>
</dbReference>
<organism evidence="12 13">
    <name type="scientific">Pichia sorbitophila (strain ATCC MYA-4447 / BCRC 22081 / CBS 7064 / NBRC 10061 / NRRL Y-12695)</name>
    <name type="common">Hybrid yeast</name>
    <dbReference type="NCBI Taxonomy" id="559304"/>
    <lineage>
        <taxon>Eukaryota</taxon>
        <taxon>Fungi</taxon>
        <taxon>Dikarya</taxon>
        <taxon>Ascomycota</taxon>
        <taxon>Saccharomycotina</taxon>
        <taxon>Pichiomycetes</taxon>
        <taxon>Debaryomycetaceae</taxon>
        <taxon>Millerozyma</taxon>
    </lineage>
</organism>
<dbReference type="AlphaFoldDB" id="G8Y1U0"/>
<keyword evidence="2" id="KW-0813">Transport</keyword>
<dbReference type="EMBL" id="FO082046">
    <property type="protein sequence ID" value="CCE86793.1"/>
    <property type="molecule type" value="Genomic_DNA"/>
</dbReference>
<protein>
    <submittedName>
        <fullName evidence="12">Piso0_005306 protein</fullName>
    </submittedName>
</protein>
<dbReference type="InParanoid" id="G8Y1U0"/>
<keyword evidence="4 8" id="KW-0732">Signal</keyword>
<dbReference type="InterPro" id="IPR011706">
    <property type="entry name" value="Cu-oxidase_C"/>
</dbReference>
<keyword evidence="2" id="KW-0410">Iron transport</keyword>
<dbReference type="PROSITE" id="PS00080">
    <property type="entry name" value="MULTICOPPER_OXIDASE2"/>
    <property type="match status" value="1"/>
</dbReference>
<keyword evidence="2" id="KW-0406">Ion transport</keyword>
<keyword evidence="6" id="KW-0186">Copper</keyword>
<evidence type="ECO:0000256" key="7">
    <source>
        <dbReference type="ARBA" id="ARBA00023180"/>
    </source>
</evidence>
<evidence type="ECO:0000256" key="2">
    <source>
        <dbReference type="ARBA" id="ARBA00022496"/>
    </source>
</evidence>
<evidence type="ECO:0000259" key="10">
    <source>
        <dbReference type="Pfam" id="PF07731"/>
    </source>
</evidence>
<evidence type="ECO:0000256" key="5">
    <source>
        <dbReference type="ARBA" id="ARBA00023002"/>
    </source>
</evidence>
<feature type="domain" description="Plastocyanin-like" evidence="11">
    <location>
        <begin position="45"/>
        <end position="154"/>
    </location>
</feature>
<dbReference type="PANTHER" id="PTHR11709">
    <property type="entry name" value="MULTI-COPPER OXIDASE"/>
    <property type="match status" value="1"/>
</dbReference>
<evidence type="ECO:0000259" key="11">
    <source>
        <dbReference type="Pfam" id="PF07732"/>
    </source>
</evidence>